<dbReference type="GO" id="GO:0051707">
    <property type="term" value="P:response to other organism"/>
    <property type="evidence" value="ECO:0007669"/>
    <property type="project" value="UniProtKB-ARBA"/>
</dbReference>
<evidence type="ECO:0000256" key="13">
    <source>
        <dbReference type="ARBA" id="ARBA00022840"/>
    </source>
</evidence>
<dbReference type="PROSITE" id="PS00107">
    <property type="entry name" value="PROTEIN_KINASE_ATP"/>
    <property type="match status" value="1"/>
</dbReference>
<evidence type="ECO:0000259" key="19">
    <source>
        <dbReference type="PROSITE" id="PS50011"/>
    </source>
</evidence>
<dbReference type="Pfam" id="PF00139">
    <property type="entry name" value="Lectin_legB"/>
    <property type="match status" value="1"/>
</dbReference>
<dbReference type="PROSITE" id="PS50011">
    <property type="entry name" value="PROTEIN_KINASE_DOM"/>
    <property type="match status" value="1"/>
</dbReference>
<dbReference type="Gene3D" id="2.60.120.200">
    <property type="match status" value="1"/>
</dbReference>
<dbReference type="InterPro" id="IPR017441">
    <property type="entry name" value="Protein_kinase_ATP_BS"/>
</dbReference>
<keyword evidence="10" id="KW-0430">Lectin</keyword>
<evidence type="ECO:0000256" key="3">
    <source>
        <dbReference type="ARBA" id="ARBA00010217"/>
    </source>
</evidence>
<name>A0AAV9D5Q7_ACOCL</name>
<reference evidence="20" key="1">
    <citation type="journal article" date="2023" name="Nat. Commun.">
        <title>Diploid and tetraploid genomes of Acorus and the evolution of monocots.</title>
        <authorList>
            <person name="Ma L."/>
            <person name="Liu K.W."/>
            <person name="Li Z."/>
            <person name="Hsiao Y.Y."/>
            <person name="Qi Y."/>
            <person name="Fu T."/>
            <person name="Tang G.D."/>
            <person name="Zhang D."/>
            <person name="Sun W.H."/>
            <person name="Liu D.K."/>
            <person name="Li Y."/>
            <person name="Chen G.Z."/>
            <person name="Liu X.D."/>
            <person name="Liao X.Y."/>
            <person name="Jiang Y.T."/>
            <person name="Yu X."/>
            <person name="Hao Y."/>
            <person name="Huang J."/>
            <person name="Zhao X.W."/>
            <person name="Ke S."/>
            <person name="Chen Y.Y."/>
            <person name="Wu W.L."/>
            <person name="Hsu J.L."/>
            <person name="Lin Y.F."/>
            <person name="Huang M.D."/>
            <person name="Li C.Y."/>
            <person name="Huang L."/>
            <person name="Wang Z.W."/>
            <person name="Zhao X."/>
            <person name="Zhong W.Y."/>
            <person name="Peng D.H."/>
            <person name="Ahmad S."/>
            <person name="Lan S."/>
            <person name="Zhang J.S."/>
            <person name="Tsai W.C."/>
            <person name="Van de Peer Y."/>
            <person name="Liu Z.J."/>
        </authorList>
    </citation>
    <scope>NUCLEOTIDE SEQUENCE</scope>
    <source>
        <strain evidence="20">CP</strain>
    </source>
</reference>
<keyword evidence="6" id="KW-0723">Serine/threonine-protein kinase</keyword>
<dbReference type="GO" id="GO:0005524">
    <property type="term" value="F:ATP binding"/>
    <property type="evidence" value="ECO:0007669"/>
    <property type="project" value="UniProtKB-UniRule"/>
</dbReference>
<gene>
    <name evidence="20" type="primary">LECRKS7</name>
    <name evidence="20" type="ORF">QJS10_CPB15g01049</name>
</gene>
<keyword evidence="8" id="KW-0812">Transmembrane</keyword>
<dbReference type="GO" id="GO:0006952">
    <property type="term" value="P:defense response"/>
    <property type="evidence" value="ECO:0007669"/>
    <property type="project" value="UniProtKB-ARBA"/>
</dbReference>
<keyword evidence="20" id="KW-0675">Receptor</keyword>
<evidence type="ECO:0000256" key="12">
    <source>
        <dbReference type="ARBA" id="ARBA00022777"/>
    </source>
</evidence>
<dbReference type="InterPro" id="IPR008271">
    <property type="entry name" value="Ser/Thr_kinase_AS"/>
</dbReference>
<proteinExistence type="inferred from homology"/>
<dbReference type="Gene3D" id="1.10.510.10">
    <property type="entry name" value="Transferase(Phosphotransferase) domain 1"/>
    <property type="match status" value="1"/>
</dbReference>
<dbReference type="SUPFAM" id="SSF49899">
    <property type="entry name" value="Concanavalin A-like lectins/glucanases"/>
    <property type="match status" value="1"/>
</dbReference>
<keyword evidence="21" id="KW-1185">Reference proteome</keyword>
<dbReference type="InterPro" id="IPR000719">
    <property type="entry name" value="Prot_kinase_dom"/>
</dbReference>
<evidence type="ECO:0000256" key="2">
    <source>
        <dbReference type="ARBA" id="ARBA00008536"/>
    </source>
</evidence>
<evidence type="ECO:0000256" key="14">
    <source>
        <dbReference type="ARBA" id="ARBA00022989"/>
    </source>
</evidence>
<evidence type="ECO:0000256" key="6">
    <source>
        <dbReference type="ARBA" id="ARBA00022527"/>
    </source>
</evidence>
<dbReference type="AlphaFoldDB" id="A0AAV9D5Q7"/>
<evidence type="ECO:0000313" key="21">
    <source>
        <dbReference type="Proteomes" id="UP001180020"/>
    </source>
</evidence>
<dbReference type="GO" id="GO:0004674">
    <property type="term" value="F:protein serine/threonine kinase activity"/>
    <property type="evidence" value="ECO:0007669"/>
    <property type="project" value="UniProtKB-KW"/>
</dbReference>
<dbReference type="SMART" id="SM00220">
    <property type="entry name" value="S_TKc"/>
    <property type="match status" value="1"/>
</dbReference>
<comment type="subcellular location">
    <subcellularLocation>
        <location evidence="1">Cell membrane</location>
        <topology evidence="1">Single-pass type I membrane protein</topology>
    </subcellularLocation>
</comment>
<comment type="similarity">
    <text evidence="3">In the C-terminal section; belongs to the protein kinase superfamily. Ser/Thr protein kinase family.</text>
</comment>
<dbReference type="InterPro" id="IPR001220">
    <property type="entry name" value="Legume_lectin_dom"/>
</dbReference>
<evidence type="ECO:0000256" key="17">
    <source>
        <dbReference type="PROSITE-ProRule" id="PRU10141"/>
    </source>
</evidence>
<evidence type="ECO:0000256" key="5">
    <source>
        <dbReference type="ARBA" id="ARBA00022475"/>
    </source>
</evidence>
<dbReference type="GO" id="GO:0005886">
    <property type="term" value="C:plasma membrane"/>
    <property type="evidence" value="ECO:0007669"/>
    <property type="project" value="UniProtKB-SubCell"/>
</dbReference>
<keyword evidence="15" id="KW-0472">Membrane</keyword>
<dbReference type="Gene3D" id="3.30.200.20">
    <property type="entry name" value="Phosphorylase Kinase, domain 1"/>
    <property type="match status" value="1"/>
</dbReference>
<evidence type="ECO:0000256" key="1">
    <source>
        <dbReference type="ARBA" id="ARBA00004251"/>
    </source>
</evidence>
<feature type="chain" id="PRO_5043395635" description="non-specific serine/threonine protein kinase" evidence="18">
    <location>
        <begin position="25"/>
        <end position="664"/>
    </location>
</feature>
<reference evidence="20" key="2">
    <citation type="submission" date="2023-06" db="EMBL/GenBank/DDBJ databases">
        <authorList>
            <person name="Ma L."/>
            <person name="Liu K.-W."/>
            <person name="Li Z."/>
            <person name="Hsiao Y.-Y."/>
            <person name="Qi Y."/>
            <person name="Fu T."/>
            <person name="Tang G."/>
            <person name="Zhang D."/>
            <person name="Sun W.-H."/>
            <person name="Liu D.-K."/>
            <person name="Li Y."/>
            <person name="Chen G.-Z."/>
            <person name="Liu X.-D."/>
            <person name="Liao X.-Y."/>
            <person name="Jiang Y.-T."/>
            <person name="Yu X."/>
            <person name="Hao Y."/>
            <person name="Huang J."/>
            <person name="Zhao X.-W."/>
            <person name="Ke S."/>
            <person name="Chen Y.-Y."/>
            <person name="Wu W.-L."/>
            <person name="Hsu J.-L."/>
            <person name="Lin Y.-F."/>
            <person name="Huang M.-D."/>
            <person name="Li C.-Y."/>
            <person name="Huang L."/>
            <person name="Wang Z.-W."/>
            <person name="Zhao X."/>
            <person name="Zhong W.-Y."/>
            <person name="Peng D.-H."/>
            <person name="Ahmad S."/>
            <person name="Lan S."/>
            <person name="Zhang J.-S."/>
            <person name="Tsai W.-C."/>
            <person name="Van De Peer Y."/>
            <person name="Liu Z.-J."/>
        </authorList>
    </citation>
    <scope>NUCLEOTIDE SEQUENCE</scope>
    <source>
        <strain evidence="20">CP</strain>
        <tissue evidence="20">Leaves</tissue>
    </source>
</reference>
<keyword evidence="5" id="KW-1003">Cell membrane</keyword>
<evidence type="ECO:0000256" key="15">
    <source>
        <dbReference type="ARBA" id="ARBA00023136"/>
    </source>
</evidence>
<dbReference type="PROSITE" id="PS00108">
    <property type="entry name" value="PROTEIN_KINASE_ST"/>
    <property type="match status" value="1"/>
</dbReference>
<dbReference type="InterPro" id="IPR001245">
    <property type="entry name" value="Ser-Thr/Tyr_kinase_cat_dom"/>
</dbReference>
<comment type="similarity">
    <text evidence="2">In the N-terminal section; belongs to the leguminous lectin family.</text>
</comment>
<keyword evidence="16" id="KW-0325">Glycoprotein</keyword>
<dbReference type="FunFam" id="1.10.510.10:FF:000342">
    <property type="entry name" value="L-type lectin-domain containing receptor kinase VIII.1"/>
    <property type="match status" value="1"/>
</dbReference>
<keyword evidence="13 17" id="KW-0067">ATP-binding</keyword>
<evidence type="ECO:0000256" key="8">
    <source>
        <dbReference type="ARBA" id="ARBA00022692"/>
    </source>
</evidence>
<evidence type="ECO:0000256" key="9">
    <source>
        <dbReference type="ARBA" id="ARBA00022729"/>
    </source>
</evidence>
<evidence type="ECO:0000256" key="4">
    <source>
        <dbReference type="ARBA" id="ARBA00012513"/>
    </source>
</evidence>
<dbReference type="CDD" id="cd14066">
    <property type="entry name" value="STKc_IRAK"/>
    <property type="match status" value="1"/>
</dbReference>
<dbReference type="InterPro" id="IPR013320">
    <property type="entry name" value="ConA-like_dom_sf"/>
</dbReference>
<dbReference type="CDD" id="cd06899">
    <property type="entry name" value="lectin_legume_LecRK_Arcelin_ConA"/>
    <property type="match status" value="1"/>
</dbReference>
<keyword evidence="14" id="KW-1133">Transmembrane helix</keyword>
<evidence type="ECO:0000313" key="20">
    <source>
        <dbReference type="EMBL" id="KAK1296580.1"/>
    </source>
</evidence>
<organism evidence="20 21">
    <name type="scientific">Acorus calamus</name>
    <name type="common">Sweet flag</name>
    <dbReference type="NCBI Taxonomy" id="4465"/>
    <lineage>
        <taxon>Eukaryota</taxon>
        <taxon>Viridiplantae</taxon>
        <taxon>Streptophyta</taxon>
        <taxon>Embryophyta</taxon>
        <taxon>Tracheophyta</taxon>
        <taxon>Spermatophyta</taxon>
        <taxon>Magnoliopsida</taxon>
        <taxon>Liliopsida</taxon>
        <taxon>Acoraceae</taxon>
        <taxon>Acorus</taxon>
    </lineage>
</organism>
<keyword evidence="7" id="KW-0808">Transferase</keyword>
<dbReference type="InterPro" id="IPR011009">
    <property type="entry name" value="Kinase-like_dom_sf"/>
</dbReference>
<evidence type="ECO:0000256" key="7">
    <source>
        <dbReference type="ARBA" id="ARBA00022679"/>
    </source>
</evidence>
<evidence type="ECO:0000256" key="16">
    <source>
        <dbReference type="ARBA" id="ARBA00023180"/>
    </source>
</evidence>
<evidence type="ECO:0000256" key="11">
    <source>
        <dbReference type="ARBA" id="ARBA00022741"/>
    </source>
</evidence>
<feature type="binding site" evidence="17">
    <location>
        <position position="374"/>
    </location>
    <ligand>
        <name>ATP</name>
        <dbReference type="ChEBI" id="CHEBI:30616"/>
    </ligand>
</feature>
<evidence type="ECO:0000256" key="10">
    <source>
        <dbReference type="ARBA" id="ARBA00022734"/>
    </source>
</evidence>
<evidence type="ECO:0000256" key="18">
    <source>
        <dbReference type="SAM" id="SignalP"/>
    </source>
</evidence>
<dbReference type="GO" id="GO:0030246">
    <property type="term" value="F:carbohydrate binding"/>
    <property type="evidence" value="ECO:0007669"/>
    <property type="project" value="UniProtKB-KW"/>
</dbReference>
<keyword evidence="11 17" id="KW-0547">Nucleotide-binding</keyword>
<protein>
    <recommendedName>
        <fullName evidence="4">non-specific serine/threonine protein kinase</fullName>
        <ecNumber evidence="4">2.7.11.1</ecNumber>
    </recommendedName>
</protein>
<dbReference type="Pfam" id="PF07714">
    <property type="entry name" value="PK_Tyr_Ser-Thr"/>
    <property type="match status" value="1"/>
</dbReference>
<feature type="signal peptide" evidence="18">
    <location>
        <begin position="1"/>
        <end position="24"/>
    </location>
</feature>
<sequence>MSSQHTIPLLLLLLTLAFAPSTTADFSFAFPSLSLRNLTLLGDSYLRDGSVGLTHQSPVPCSSRGAALFNLPIPPSPSFATTFTFSLPNPTPAISGDGFAFLFASQTWSLGASGPFLGLTNSSAFDPNFIAVEFDTRADPQFFDPGSNHVGLDIGSLVSFKSSELVPHGIDLRLGNHINAWIRYDDDAKTFSVWLSYSTIRPKNPVLNVKIDLSRFFKESMFVGFAGSTAGSTELHVIDNWSFRTFGSNVSAPPSPPPPPWTLILPGPDLNSESNSHPKLGLGLGIGGSAFFVLSVLIAFAMFAIKRWWLSKCEEAFEPLELLKGPREFTYKELRSATKDFHLSRVIGSGAFGTVYRATAPPSSDLDVPPFAVKRSKHAHQGKREFMAELSIIACLRHKNLVRLLGWCADRGELLLVYEYMPNGNLDQALHSAPQVLDWRRRYNVVVGVASVLMYLHQECEQQVVHRDVKTSNVLLDARFEPRLGDFGLARLTDHDKSPVSTLTAGTMGYLAPEYLQYGKATEKTDVFSFGVVCLEVATGRRPIDKEGPWSNATVNLVDWVWGLRSKERLIEAIDPRLGGEFNAGEAMRLLLVGLSCASPDCGERPSMRRVLQILNCEAEVPVVAREKPCPSFSCSLLPLNAREIIAECEESVVSSPLNEVKIV</sequence>
<dbReference type="SUPFAM" id="SSF56112">
    <property type="entry name" value="Protein kinase-like (PK-like)"/>
    <property type="match status" value="1"/>
</dbReference>
<feature type="domain" description="Protein kinase" evidence="19">
    <location>
        <begin position="341"/>
        <end position="624"/>
    </location>
</feature>
<dbReference type="PANTHER" id="PTHR27007">
    <property type="match status" value="1"/>
</dbReference>
<dbReference type="Proteomes" id="UP001180020">
    <property type="component" value="Unassembled WGS sequence"/>
</dbReference>
<accession>A0AAV9D5Q7</accession>
<dbReference type="InterPro" id="IPR050528">
    <property type="entry name" value="L-type_Lectin-RKs"/>
</dbReference>
<dbReference type="EMBL" id="JAUJYO010000015">
    <property type="protein sequence ID" value="KAK1296580.1"/>
    <property type="molecule type" value="Genomic_DNA"/>
</dbReference>
<keyword evidence="9 18" id="KW-0732">Signal</keyword>
<dbReference type="EC" id="2.7.11.1" evidence="4"/>
<comment type="caution">
    <text evidence="20">The sequence shown here is derived from an EMBL/GenBank/DDBJ whole genome shotgun (WGS) entry which is preliminary data.</text>
</comment>
<keyword evidence="12 20" id="KW-0418">Kinase</keyword>